<protein>
    <submittedName>
        <fullName evidence="5">Glycosyltransferase</fullName>
        <ecNumber evidence="5">2.4.-.-</ecNumber>
    </submittedName>
</protein>
<sequence>MSRTQEMAQAVQQQLADAFRDHRVQVTATDSGTEHLAALPDGWIAAAASALVLAHPTRRLELLVTKTTVEPMPEGGAVHVGLAGGAFVQDDGVARITLEPSHVSDDVAVGRHLWIPSRSLLVEDGAYTFFPLTSPVRKAIGTVYSTAYDRAPLALDTWRQWRNQRRSVAKDPMVVKASGMAGAGDVRPTLGQGRPTVWVAMHWLEAGGAESWAFDAAEAARDAGFEVVITVDRSAPQRALARALAITPHVFLAANALANEDWGRFLRAVLARFDVVALHIHHSARLYAWLPELRHLRPEVVVLDSTHIVEHRSGGFVRQSVAYSHLIDQHHVISPELRDLYILDSHVRPDKVAYHPLTHGQKRIADHARVEAAGHPATPLRIGFLGRIAPQKRPFLFIEVVRRLTRGPRADRFAFVMQGSGPLEGMLDRQIARSGVGNRLERRAWGPAATLLADVDVLCVSSDNEGLTLTSLEADEAGVLVVSADVGSQRSLVAPEALLPATPHAFLRAATHLLDRLADEPGLFARLRAEQGELVASLRRERDAESYYTDFLTELKGRP</sequence>
<dbReference type="SUPFAM" id="SSF53756">
    <property type="entry name" value="UDP-Glycosyltransferase/glycogen phosphorylase"/>
    <property type="match status" value="1"/>
</dbReference>
<evidence type="ECO:0000256" key="3">
    <source>
        <dbReference type="ARBA" id="ARBA00022679"/>
    </source>
</evidence>
<evidence type="ECO:0000256" key="1">
    <source>
        <dbReference type="ARBA" id="ARBA00009481"/>
    </source>
</evidence>
<evidence type="ECO:0000259" key="4">
    <source>
        <dbReference type="Pfam" id="PF00534"/>
    </source>
</evidence>
<dbReference type="PANTHER" id="PTHR12526:SF640">
    <property type="entry name" value="COLANIC ACID BIOSYNTHESIS GLYCOSYLTRANSFERASE WCAL-RELATED"/>
    <property type="match status" value="1"/>
</dbReference>
<reference evidence="5 6" key="1">
    <citation type="submission" date="2022-02" db="EMBL/GenBank/DDBJ databases">
        <title>Uncovering new skin microbiome diversity through culturing and metagenomics.</title>
        <authorList>
            <person name="Conlan S."/>
            <person name="Deming C."/>
            <person name="Nisc Comparative Sequencing Program N."/>
            <person name="Segre J.A."/>
        </authorList>
    </citation>
    <scope>NUCLEOTIDE SEQUENCE [LARGE SCALE GENOMIC DNA]</scope>
    <source>
        <strain evidence="5 6">ACRQZ</strain>
    </source>
</reference>
<keyword evidence="6" id="KW-1185">Reference proteome</keyword>
<dbReference type="RefSeq" id="WP_239264053.1">
    <property type="nucleotide sequence ID" value="NZ_JAKRCV010000024.1"/>
</dbReference>
<gene>
    <name evidence="5" type="ORF">MHL29_09145</name>
</gene>
<organism evidence="5 6">
    <name type="scientific">Arsenicicoccus bolidensis</name>
    <dbReference type="NCBI Taxonomy" id="229480"/>
    <lineage>
        <taxon>Bacteria</taxon>
        <taxon>Bacillati</taxon>
        <taxon>Actinomycetota</taxon>
        <taxon>Actinomycetes</taxon>
        <taxon>Micrococcales</taxon>
        <taxon>Intrasporangiaceae</taxon>
        <taxon>Arsenicicoccus</taxon>
    </lineage>
</organism>
<evidence type="ECO:0000256" key="2">
    <source>
        <dbReference type="ARBA" id="ARBA00022676"/>
    </source>
</evidence>
<dbReference type="EMBL" id="JAKRCV010000024">
    <property type="protein sequence ID" value="MCG7322051.1"/>
    <property type="molecule type" value="Genomic_DNA"/>
</dbReference>
<evidence type="ECO:0000313" key="5">
    <source>
        <dbReference type="EMBL" id="MCG7322051.1"/>
    </source>
</evidence>
<dbReference type="GO" id="GO:0016757">
    <property type="term" value="F:glycosyltransferase activity"/>
    <property type="evidence" value="ECO:0007669"/>
    <property type="project" value="UniProtKB-KW"/>
</dbReference>
<comment type="similarity">
    <text evidence="1">Belongs to the glycosyltransferase group 1 family. Glycosyltransferase 4 subfamily.</text>
</comment>
<dbReference type="Proteomes" id="UP001521931">
    <property type="component" value="Unassembled WGS sequence"/>
</dbReference>
<accession>A0ABS9Q2E9</accession>
<dbReference type="InterPro" id="IPR001296">
    <property type="entry name" value="Glyco_trans_1"/>
</dbReference>
<dbReference type="Pfam" id="PF00534">
    <property type="entry name" value="Glycos_transf_1"/>
    <property type="match status" value="1"/>
</dbReference>
<feature type="domain" description="Glycosyl transferase family 1" evidence="4">
    <location>
        <begin position="374"/>
        <end position="497"/>
    </location>
</feature>
<keyword evidence="3 5" id="KW-0808">Transferase</keyword>
<keyword evidence="2 5" id="KW-0328">Glycosyltransferase</keyword>
<comment type="caution">
    <text evidence="5">The sequence shown here is derived from an EMBL/GenBank/DDBJ whole genome shotgun (WGS) entry which is preliminary data.</text>
</comment>
<name>A0ABS9Q2E9_9MICO</name>
<dbReference type="PANTHER" id="PTHR12526">
    <property type="entry name" value="GLYCOSYLTRANSFERASE"/>
    <property type="match status" value="1"/>
</dbReference>
<dbReference type="Gene3D" id="3.40.50.2000">
    <property type="entry name" value="Glycogen Phosphorylase B"/>
    <property type="match status" value="2"/>
</dbReference>
<evidence type="ECO:0000313" key="6">
    <source>
        <dbReference type="Proteomes" id="UP001521931"/>
    </source>
</evidence>
<dbReference type="EC" id="2.4.-.-" evidence="5"/>
<proteinExistence type="inferred from homology"/>